<dbReference type="RefSeq" id="WP_309853840.1">
    <property type="nucleotide sequence ID" value="NZ_JAVDQJ010000004.1"/>
</dbReference>
<evidence type="ECO:0000313" key="2">
    <source>
        <dbReference type="EMBL" id="MDR6218958.1"/>
    </source>
</evidence>
<protein>
    <submittedName>
        <fullName evidence="2">Primase-polymerase (Primpol)-like protein</fullName>
    </submittedName>
</protein>
<reference evidence="2" key="1">
    <citation type="submission" date="2023-07" db="EMBL/GenBank/DDBJ databases">
        <title>Sorghum-associated microbial communities from plants grown in Nebraska, USA.</title>
        <authorList>
            <person name="Schachtman D."/>
        </authorList>
    </citation>
    <scope>NUCLEOTIDE SEQUENCE</scope>
    <source>
        <strain evidence="2">BE330</strain>
    </source>
</reference>
<comment type="caution">
    <text evidence="2">The sequence shown here is derived from an EMBL/GenBank/DDBJ whole genome shotgun (WGS) entry which is preliminary data.</text>
</comment>
<dbReference type="InterPro" id="IPR054468">
    <property type="entry name" value="NrSPol-like_HBD"/>
</dbReference>
<evidence type="ECO:0000313" key="3">
    <source>
        <dbReference type="Proteomes" id="UP001185331"/>
    </source>
</evidence>
<evidence type="ECO:0000259" key="1">
    <source>
        <dbReference type="Pfam" id="PF22763"/>
    </source>
</evidence>
<dbReference type="AlphaFoldDB" id="A0AAE4BLH1"/>
<dbReference type="Proteomes" id="UP001185331">
    <property type="component" value="Unassembled WGS sequence"/>
</dbReference>
<dbReference type="Pfam" id="PF22763">
    <property type="entry name" value="NrS1-1_pol-like_HBD"/>
    <property type="match status" value="1"/>
</dbReference>
<feature type="domain" description="NrS-1 polymerase-like HBD" evidence="1">
    <location>
        <begin position="264"/>
        <end position="320"/>
    </location>
</feature>
<gene>
    <name evidence="2" type="ORF">J2Y00_002555</name>
</gene>
<organism evidence="2 3">
    <name type="scientific">Deinococcus soli</name>
    <name type="common">ex Cha et al. 2016</name>
    <dbReference type="NCBI Taxonomy" id="1309411"/>
    <lineage>
        <taxon>Bacteria</taxon>
        <taxon>Thermotogati</taxon>
        <taxon>Deinococcota</taxon>
        <taxon>Deinococci</taxon>
        <taxon>Deinococcales</taxon>
        <taxon>Deinococcaceae</taxon>
        <taxon>Deinococcus</taxon>
    </lineage>
</organism>
<proteinExistence type="predicted"/>
<dbReference type="EMBL" id="JAVDQK010000005">
    <property type="protein sequence ID" value="MDR6218958.1"/>
    <property type="molecule type" value="Genomic_DNA"/>
</dbReference>
<name>A0AAE4BLH1_9DEIO</name>
<accession>A0AAE4BLH1</accession>
<sequence>MTAHPRSARTAARPPAATAPFDADRIPYLLKQQPQWVMWRLERRRSGDKGLTKVPYAVQDGRLRHAKSNDPRTWMTFTQALDAAQQYGPAYGLGFMLTPNDPLMVLDMDPQVPMNEQHRRAKLLGGYTEFSPSGKGLHVWIRAHVDLPNQKEGTRRHGMELYRGWRFMTVTGRPTEYSPINVPTQNDAFEPFVLEHFPQPGRNRAAREKRAAQPYTPLDAPAPQDVQDLLARAAQLRADTAQKFLDTWNGADDHYPDAGRPDASRADLGLCSLIALLTGKDEALVDTFYRQSPRYLSRPDRQFKWNGHATYRADTLSLACS</sequence>